<dbReference type="AlphaFoldDB" id="A0A8K0KAD9"/>
<dbReference type="OrthoDB" id="6577684at2759"/>
<name>A0A8K0KAD9_LADFU</name>
<keyword evidence="2" id="KW-1185">Reference proteome</keyword>
<sequence>MAKRVEMDFASFSRITVSDCPLYFRPTSSTSKTPEIQTTPRNCRRGTSCFEPRGSWNCGWSEKAQPDWIGSFNPNEAPTGFNQTRRIWMSLNRIRTNHGLCNSLKHKWGISDSPLCECGQPQTIDS</sequence>
<reference evidence="1" key="2">
    <citation type="submission" date="2017-10" db="EMBL/GenBank/DDBJ databases">
        <title>Ladona fulva Genome sequencing and assembly.</title>
        <authorList>
            <person name="Murali S."/>
            <person name="Richards S."/>
            <person name="Bandaranaike D."/>
            <person name="Bellair M."/>
            <person name="Blankenburg K."/>
            <person name="Chao H."/>
            <person name="Dinh H."/>
            <person name="Doddapaneni H."/>
            <person name="Dugan-Rocha S."/>
            <person name="Elkadiri S."/>
            <person name="Gnanaolivu R."/>
            <person name="Hernandez B."/>
            <person name="Skinner E."/>
            <person name="Javaid M."/>
            <person name="Lee S."/>
            <person name="Li M."/>
            <person name="Ming W."/>
            <person name="Munidasa M."/>
            <person name="Muniz J."/>
            <person name="Nguyen L."/>
            <person name="Hughes D."/>
            <person name="Osuji N."/>
            <person name="Pu L.-L."/>
            <person name="Puazo M."/>
            <person name="Qu C."/>
            <person name="Quiroz J."/>
            <person name="Raj R."/>
            <person name="Weissenberger G."/>
            <person name="Xin Y."/>
            <person name="Zou X."/>
            <person name="Han Y."/>
            <person name="Worley K."/>
            <person name="Muzny D."/>
            <person name="Gibbs R."/>
        </authorList>
    </citation>
    <scope>NUCLEOTIDE SEQUENCE</scope>
    <source>
        <strain evidence="1">Sampled in the wild</strain>
    </source>
</reference>
<proteinExistence type="predicted"/>
<accession>A0A8K0KAD9</accession>
<evidence type="ECO:0000313" key="2">
    <source>
        <dbReference type="Proteomes" id="UP000792457"/>
    </source>
</evidence>
<dbReference type="Proteomes" id="UP000792457">
    <property type="component" value="Unassembled WGS sequence"/>
</dbReference>
<protein>
    <submittedName>
        <fullName evidence="1">Uncharacterized protein</fullName>
    </submittedName>
</protein>
<comment type="caution">
    <text evidence="1">The sequence shown here is derived from an EMBL/GenBank/DDBJ whole genome shotgun (WGS) entry which is preliminary data.</text>
</comment>
<reference evidence="1" key="1">
    <citation type="submission" date="2013-04" db="EMBL/GenBank/DDBJ databases">
        <authorList>
            <person name="Qu J."/>
            <person name="Murali S.C."/>
            <person name="Bandaranaike D."/>
            <person name="Bellair M."/>
            <person name="Blankenburg K."/>
            <person name="Chao H."/>
            <person name="Dinh H."/>
            <person name="Doddapaneni H."/>
            <person name="Downs B."/>
            <person name="Dugan-Rocha S."/>
            <person name="Elkadiri S."/>
            <person name="Gnanaolivu R.D."/>
            <person name="Hernandez B."/>
            <person name="Javaid M."/>
            <person name="Jayaseelan J.C."/>
            <person name="Lee S."/>
            <person name="Li M."/>
            <person name="Ming W."/>
            <person name="Munidasa M."/>
            <person name="Muniz J."/>
            <person name="Nguyen L."/>
            <person name="Ongeri F."/>
            <person name="Osuji N."/>
            <person name="Pu L.-L."/>
            <person name="Puazo M."/>
            <person name="Qu C."/>
            <person name="Quiroz J."/>
            <person name="Raj R."/>
            <person name="Weissenberger G."/>
            <person name="Xin Y."/>
            <person name="Zou X."/>
            <person name="Han Y."/>
            <person name="Richards S."/>
            <person name="Worley K."/>
            <person name="Muzny D."/>
            <person name="Gibbs R."/>
        </authorList>
    </citation>
    <scope>NUCLEOTIDE SEQUENCE</scope>
    <source>
        <strain evidence="1">Sampled in the wild</strain>
    </source>
</reference>
<evidence type="ECO:0000313" key="1">
    <source>
        <dbReference type="EMBL" id="KAG8230712.1"/>
    </source>
</evidence>
<gene>
    <name evidence="1" type="ORF">J437_LFUL009856</name>
</gene>
<dbReference type="EMBL" id="KZ308505">
    <property type="protein sequence ID" value="KAG8230712.1"/>
    <property type="molecule type" value="Genomic_DNA"/>
</dbReference>
<organism evidence="1 2">
    <name type="scientific">Ladona fulva</name>
    <name type="common">Scarce chaser dragonfly</name>
    <name type="synonym">Libellula fulva</name>
    <dbReference type="NCBI Taxonomy" id="123851"/>
    <lineage>
        <taxon>Eukaryota</taxon>
        <taxon>Metazoa</taxon>
        <taxon>Ecdysozoa</taxon>
        <taxon>Arthropoda</taxon>
        <taxon>Hexapoda</taxon>
        <taxon>Insecta</taxon>
        <taxon>Pterygota</taxon>
        <taxon>Palaeoptera</taxon>
        <taxon>Odonata</taxon>
        <taxon>Epiprocta</taxon>
        <taxon>Anisoptera</taxon>
        <taxon>Libelluloidea</taxon>
        <taxon>Libellulidae</taxon>
        <taxon>Ladona</taxon>
    </lineage>
</organism>